<accession>A0A562BFN0</accession>
<dbReference type="Proteomes" id="UP000318141">
    <property type="component" value="Unassembled WGS sequence"/>
</dbReference>
<proteinExistence type="predicted"/>
<evidence type="ECO:0000313" key="3">
    <source>
        <dbReference type="Proteomes" id="UP000318141"/>
    </source>
</evidence>
<gene>
    <name evidence="2" type="ORF">L602_000300001230</name>
</gene>
<sequence length="72" mass="8257">MLPRSIDVSDIPPASAQDWQGAERGRFYRPIKKPVTVRIDADVLDWLKSDGEGYQTRLNAIPRHAMPRQGRR</sequence>
<keyword evidence="3" id="KW-1185">Reference proteome</keyword>
<reference evidence="2 3" key="1">
    <citation type="submission" date="2019-07" db="EMBL/GenBank/DDBJ databases">
        <title>Genome sequencing of lignin-degrading bacterial isolates.</title>
        <authorList>
            <person name="Gladden J."/>
        </authorList>
    </citation>
    <scope>NUCLEOTIDE SEQUENCE [LARGE SCALE GENOMIC DNA]</scope>
    <source>
        <strain evidence="2 3">J11</strain>
    </source>
</reference>
<comment type="caution">
    <text evidence="2">The sequence shown here is derived from an EMBL/GenBank/DDBJ whole genome shotgun (WGS) entry which is preliminary data.</text>
</comment>
<evidence type="ECO:0000256" key="1">
    <source>
        <dbReference type="SAM" id="MobiDB-lite"/>
    </source>
</evidence>
<dbReference type="OrthoDB" id="9796641at2"/>
<dbReference type="Pfam" id="PF14384">
    <property type="entry name" value="BrnA_antitoxin"/>
    <property type="match status" value="1"/>
</dbReference>
<dbReference type="AlphaFoldDB" id="A0A562BFN0"/>
<name>A0A562BFN0_9BURK</name>
<evidence type="ECO:0000313" key="2">
    <source>
        <dbReference type="EMBL" id="TWG83908.1"/>
    </source>
</evidence>
<protein>
    <submittedName>
        <fullName evidence="2">BrnA antitoxin of type II toxin-antitoxin system</fullName>
    </submittedName>
</protein>
<dbReference type="EMBL" id="VLJN01000023">
    <property type="protein sequence ID" value="TWG83908.1"/>
    <property type="molecule type" value="Genomic_DNA"/>
</dbReference>
<dbReference type="InterPro" id="IPR025528">
    <property type="entry name" value="BrnA_antitoxin"/>
</dbReference>
<feature type="region of interest" description="Disordered" evidence="1">
    <location>
        <begin position="1"/>
        <end position="20"/>
    </location>
</feature>
<organism evidence="2 3">
    <name type="scientific">Cupriavidus gilardii J11</name>
    <dbReference type="NCBI Taxonomy" id="936133"/>
    <lineage>
        <taxon>Bacteria</taxon>
        <taxon>Pseudomonadati</taxon>
        <taxon>Pseudomonadota</taxon>
        <taxon>Betaproteobacteria</taxon>
        <taxon>Burkholderiales</taxon>
        <taxon>Burkholderiaceae</taxon>
        <taxon>Cupriavidus</taxon>
    </lineage>
</organism>